<proteinExistence type="predicted"/>
<dbReference type="RefSeq" id="WP_163480268.1">
    <property type="nucleotide sequence ID" value="NZ_JAAGWF010000005.1"/>
</dbReference>
<dbReference type="EMBL" id="JAAGWF010000005">
    <property type="protein sequence ID" value="NEK57079.1"/>
    <property type="molecule type" value="Genomic_DNA"/>
</dbReference>
<keyword evidence="2" id="KW-1185">Reference proteome</keyword>
<gene>
    <name evidence="1" type="ORF">GCU56_04230</name>
</gene>
<sequence length="206" mass="22435">MYARTTTIYGNPRSIDRGVAHLRDEVLPELLQMAGSVGLSMLADRLSGRCIVTTAWETRAAMHATADRVRSMRQRLSDVLSGSADVAEYEIAVLHRVHEAPEGACTRVTWTRVAPHRVDEVLDGYRTALLPRLEELPGFCSASLMTDRREGRGAGAVTVADRASLEASRAPAADLQEGFTRAVGAEVLDVGEFELVLAHLRVPETV</sequence>
<evidence type="ECO:0000313" key="2">
    <source>
        <dbReference type="Proteomes" id="UP000470246"/>
    </source>
</evidence>
<evidence type="ECO:0000313" key="1">
    <source>
        <dbReference type="EMBL" id="NEK57079.1"/>
    </source>
</evidence>
<evidence type="ECO:0008006" key="3">
    <source>
        <dbReference type="Google" id="ProtNLM"/>
    </source>
</evidence>
<reference evidence="1 2" key="1">
    <citation type="submission" date="2020-02" db="EMBL/GenBank/DDBJ databases">
        <title>Geodermatophilus sabuli CPCC 205279 I12A-02694.</title>
        <authorList>
            <person name="Jiang Z."/>
        </authorList>
    </citation>
    <scope>NUCLEOTIDE SEQUENCE [LARGE SCALE GENOMIC DNA]</scope>
    <source>
        <strain evidence="1 2">I12A-02694</strain>
    </source>
</reference>
<protein>
    <recommendedName>
        <fullName evidence="3">Antibiotic biosynthesis monooxygenase</fullName>
    </recommendedName>
</protein>
<dbReference type="Proteomes" id="UP000470246">
    <property type="component" value="Unassembled WGS sequence"/>
</dbReference>
<comment type="caution">
    <text evidence="1">The sequence shown here is derived from an EMBL/GenBank/DDBJ whole genome shotgun (WGS) entry which is preliminary data.</text>
</comment>
<organism evidence="1 2">
    <name type="scientific">Geodermatophilus sabuli</name>
    <dbReference type="NCBI Taxonomy" id="1564158"/>
    <lineage>
        <taxon>Bacteria</taxon>
        <taxon>Bacillati</taxon>
        <taxon>Actinomycetota</taxon>
        <taxon>Actinomycetes</taxon>
        <taxon>Geodermatophilales</taxon>
        <taxon>Geodermatophilaceae</taxon>
        <taxon>Geodermatophilus</taxon>
    </lineage>
</organism>
<name>A0A7K3VWQ4_9ACTN</name>
<accession>A0A7K3VWQ4</accession>
<dbReference type="AlphaFoldDB" id="A0A7K3VWQ4"/>